<dbReference type="Gene3D" id="3.40.50.1820">
    <property type="entry name" value="alpha/beta hydrolase"/>
    <property type="match status" value="1"/>
</dbReference>
<keyword evidence="3" id="KW-1185">Reference proteome</keyword>
<sequence>MKQVTSQDVQLRVEHTPRPGAPALLLLNSLGTSLEMWDEQLAPLSERFELIRFDARGHGKSTSGAQKEATMDLLATDALNVLDACGVARAHLCGISLGGMIAMHIATKWPDRVLKAALCNTSPHMPPRENWDSRIQTVMSQGMAALVEGTLQRWFTPQFHQEHPEQVARISSLLLETSPQGYAACCAAIRDMDQRESIRGITAKTLVIGGSADTSTTPEHARLLASNIPESKLVMLEAAHLSNIERAEEFNGTLIEFLQGELTQPATTAA</sequence>
<dbReference type="InterPro" id="IPR026968">
    <property type="entry name" value="PcaD/CatD"/>
</dbReference>
<dbReference type="Proteomes" id="UP000661077">
    <property type="component" value="Unassembled WGS sequence"/>
</dbReference>
<dbReference type="SUPFAM" id="SSF53474">
    <property type="entry name" value="alpha/beta-Hydrolases"/>
    <property type="match status" value="1"/>
</dbReference>
<dbReference type="RefSeq" id="WP_203169896.1">
    <property type="nucleotide sequence ID" value="NZ_JAEVLS010000006.1"/>
</dbReference>
<evidence type="ECO:0000259" key="1">
    <source>
        <dbReference type="Pfam" id="PF00561"/>
    </source>
</evidence>
<dbReference type="InterPro" id="IPR029058">
    <property type="entry name" value="AB_hydrolase_fold"/>
</dbReference>
<dbReference type="PANTHER" id="PTHR43433">
    <property type="entry name" value="HYDROLASE, ALPHA/BETA FOLD FAMILY PROTEIN"/>
    <property type="match status" value="1"/>
</dbReference>
<dbReference type="PANTHER" id="PTHR43433:SF5">
    <property type="entry name" value="AB HYDROLASE-1 DOMAIN-CONTAINING PROTEIN"/>
    <property type="match status" value="1"/>
</dbReference>
<accession>A0ABS1X3H9</accession>
<name>A0ABS1X3H9_9GAMM</name>
<organism evidence="2 3">
    <name type="scientific">Steroidobacter gossypii</name>
    <dbReference type="NCBI Taxonomy" id="2805490"/>
    <lineage>
        <taxon>Bacteria</taxon>
        <taxon>Pseudomonadati</taxon>
        <taxon>Pseudomonadota</taxon>
        <taxon>Gammaproteobacteria</taxon>
        <taxon>Steroidobacterales</taxon>
        <taxon>Steroidobacteraceae</taxon>
        <taxon>Steroidobacter</taxon>
    </lineage>
</organism>
<reference evidence="2 3" key="1">
    <citation type="journal article" date="2021" name="Int. J. Syst. Evol. Microbiol.">
        <title>Steroidobacter gossypii sp. nov., isolated from soil of cotton cropping field.</title>
        <authorList>
            <person name="Huang R."/>
            <person name="Yang S."/>
            <person name="Zhen C."/>
            <person name="Liu W."/>
        </authorList>
    </citation>
    <scope>NUCLEOTIDE SEQUENCE [LARGE SCALE GENOMIC DNA]</scope>
    <source>
        <strain evidence="2 3">S1-65</strain>
    </source>
</reference>
<keyword evidence="2" id="KW-0378">Hydrolase</keyword>
<dbReference type="PRINTS" id="PR00111">
    <property type="entry name" value="ABHYDROLASE"/>
</dbReference>
<dbReference type="EMBL" id="JAEVLS010000006">
    <property type="protein sequence ID" value="MBM0107780.1"/>
    <property type="molecule type" value="Genomic_DNA"/>
</dbReference>
<feature type="domain" description="AB hydrolase-1" evidence="1">
    <location>
        <begin position="22"/>
        <end position="136"/>
    </location>
</feature>
<evidence type="ECO:0000313" key="2">
    <source>
        <dbReference type="EMBL" id="MBM0107780.1"/>
    </source>
</evidence>
<dbReference type="NCBIfam" id="TIGR02427">
    <property type="entry name" value="protocat_pcaD"/>
    <property type="match status" value="1"/>
</dbReference>
<comment type="caution">
    <text evidence="2">The sequence shown here is derived from an EMBL/GenBank/DDBJ whole genome shotgun (WGS) entry which is preliminary data.</text>
</comment>
<evidence type="ECO:0000313" key="3">
    <source>
        <dbReference type="Proteomes" id="UP000661077"/>
    </source>
</evidence>
<dbReference type="Pfam" id="PF00561">
    <property type="entry name" value="Abhydrolase_1"/>
    <property type="match status" value="1"/>
</dbReference>
<dbReference type="GO" id="GO:0047570">
    <property type="term" value="F:3-oxoadipate enol-lactonase activity"/>
    <property type="evidence" value="ECO:0007669"/>
    <property type="project" value="UniProtKB-EC"/>
</dbReference>
<proteinExistence type="predicted"/>
<dbReference type="EC" id="3.1.1.24" evidence="2"/>
<dbReference type="InterPro" id="IPR050471">
    <property type="entry name" value="AB_hydrolase"/>
</dbReference>
<gene>
    <name evidence="2" type="primary">pcaD</name>
    <name evidence="2" type="ORF">JM946_23850</name>
</gene>
<protein>
    <submittedName>
        <fullName evidence="2">3-oxoadipate enol-lactonase</fullName>
        <ecNumber evidence="2">3.1.1.24</ecNumber>
    </submittedName>
</protein>
<dbReference type="InterPro" id="IPR000073">
    <property type="entry name" value="AB_hydrolase_1"/>
</dbReference>